<dbReference type="Proteomes" id="UP001476807">
    <property type="component" value="Unassembled WGS sequence"/>
</dbReference>
<evidence type="ECO:0000256" key="2">
    <source>
        <dbReference type="SAM" id="SignalP"/>
    </source>
</evidence>
<evidence type="ECO:0000313" key="3">
    <source>
        <dbReference type="EMBL" id="MER2997372.1"/>
    </source>
</evidence>
<keyword evidence="1" id="KW-1133">Transmembrane helix</keyword>
<evidence type="ECO:0008006" key="5">
    <source>
        <dbReference type="Google" id="ProtNLM"/>
    </source>
</evidence>
<dbReference type="RefSeq" id="WP_350411765.1">
    <property type="nucleotide sequence ID" value="NZ_JBEOKT010000005.1"/>
</dbReference>
<sequence>MKTLFLSLTLALISLAAVAQVNNPDSISEKKHFVGINGLAIGFDLEYKEEPKGANIQPYTSLYFGYKLSNKLRIQAGVWYGMVLIIGILGLSM</sequence>
<keyword evidence="4" id="KW-1185">Reference proteome</keyword>
<feature type="transmembrane region" description="Helical" evidence="1">
    <location>
        <begin position="72"/>
        <end position="91"/>
    </location>
</feature>
<keyword evidence="1" id="KW-0472">Membrane</keyword>
<feature type="chain" id="PRO_5046082292" description="Outer membrane protein beta-barrel domain-containing protein" evidence="2">
    <location>
        <begin position="20"/>
        <end position="93"/>
    </location>
</feature>
<name>A0ABV1RSL3_9BACT</name>
<comment type="caution">
    <text evidence="3">The sequence shown here is derived from an EMBL/GenBank/DDBJ whole genome shotgun (WGS) entry which is preliminary data.</text>
</comment>
<evidence type="ECO:0000256" key="1">
    <source>
        <dbReference type="SAM" id="Phobius"/>
    </source>
</evidence>
<reference evidence="3 4" key="1">
    <citation type="submission" date="2024-06" db="EMBL/GenBank/DDBJ databases">
        <title>Pontibacter populi HYL7-15.</title>
        <authorList>
            <person name="Kim M.K."/>
        </authorList>
    </citation>
    <scope>NUCLEOTIDE SEQUENCE [LARGE SCALE GENOMIC DNA]</scope>
    <source>
        <strain evidence="3 4">HYL7-15</strain>
    </source>
</reference>
<evidence type="ECO:0000313" key="4">
    <source>
        <dbReference type="Proteomes" id="UP001476807"/>
    </source>
</evidence>
<protein>
    <recommendedName>
        <fullName evidence="5">Outer membrane protein beta-barrel domain-containing protein</fullName>
    </recommendedName>
</protein>
<keyword evidence="1" id="KW-0812">Transmembrane</keyword>
<proteinExistence type="predicted"/>
<gene>
    <name evidence="3" type="ORF">ABS362_07425</name>
</gene>
<accession>A0ABV1RSL3</accession>
<dbReference type="EMBL" id="JBEOKT010000005">
    <property type="protein sequence ID" value="MER2997372.1"/>
    <property type="molecule type" value="Genomic_DNA"/>
</dbReference>
<feature type="signal peptide" evidence="2">
    <location>
        <begin position="1"/>
        <end position="19"/>
    </location>
</feature>
<organism evidence="3 4">
    <name type="scientific">Pontibacter populi</name>
    <dbReference type="NCBI Taxonomy" id="890055"/>
    <lineage>
        <taxon>Bacteria</taxon>
        <taxon>Pseudomonadati</taxon>
        <taxon>Bacteroidota</taxon>
        <taxon>Cytophagia</taxon>
        <taxon>Cytophagales</taxon>
        <taxon>Hymenobacteraceae</taxon>
        <taxon>Pontibacter</taxon>
    </lineage>
</organism>
<keyword evidence="2" id="KW-0732">Signal</keyword>